<proteinExistence type="predicted"/>
<keyword evidence="3" id="KW-1185">Reference proteome</keyword>
<evidence type="ECO:0000313" key="3">
    <source>
        <dbReference type="Proteomes" id="UP001642464"/>
    </source>
</evidence>
<reference evidence="2 3" key="1">
    <citation type="submission" date="2024-02" db="EMBL/GenBank/DDBJ databases">
        <authorList>
            <person name="Chen Y."/>
            <person name="Shah S."/>
            <person name="Dougan E. K."/>
            <person name="Thang M."/>
            <person name="Chan C."/>
        </authorList>
    </citation>
    <scope>NUCLEOTIDE SEQUENCE [LARGE SCALE GENOMIC DNA]</scope>
</reference>
<dbReference type="Proteomes" id="UP001642464">
    <property type="component" value="Unassembled WGS sequence"/>
</dbReference>
<feature type="region of interest" description="Disordered" evidence="1">
    <location>
        <begin position="821"/>
        <end position="846"/>
    </location>
</feature>
<feature type="region of interest" description="Disordered" evidence="1">
    <location>
        <begin position="1105"/>
        <end position="1143"/>
    </location>
</feature>
<evidence type="ECO:0000313" key="2">
    <source>
        <dbReference type="EMBL" id="CAK9030748.1"/>
    </source>
</evidence>
<comment type="caution">
    <text evidence="2">The sequence shown here is derived from an EMBL/GenBank/DDBJ whole genome shotgun (WGS) entry which is preliminary data.</text>
</comment>
<feature type="region of interest" description="Disordered" evidence="1">
    <location>
        <begin position="1"/>
        <end position="63"/>
    </location>
</feature>
<name>A0ABP0KV35_9DINO</name>
<dbReference type="EMBL" id="CAXAMM010013213">
    <property type="protein sequence ID" value="CAK9030748.1"/>
    <property type="molecule type" value="Genomic_DNA"/>
</dbReference>
<feature type="region of interest" description="Disordered" evidence="1">
    <location>
        <begin position="1455"/>
        <end position="1474"/>
    </location>
</feature>
<feature type="region of interest" description="Disordered" evidence="1">
    <location>
        <begin position="876"/>
        <end position="906"/>
    </location>
</feature>
<feature type="compositionally biased region" description="Basic residues" evidence="1">
    <location>
        <begin position="14"/>
        <end position="24"/>
    </location>
</feature>
<sequence length="1474" mass="162791">MSNTVRKWPILVQTKRKPRAKVERKKPEAPPLLLPAPRASGKDLGQLAQSAADPASLDAAQPVSDRVGSAQAPAGVDALAKRLACGRTAAVLQRILQFNPFKIDEEDEIPPFRGGAPCRGMTANLPDGSMVFIVDTFLRRGVLHADIAMVKSSSAGAGRFSLGRLSTVKADALSSVRVELIVADVRGRDVRLRRDARQQNVEMLQLALPAVCPPVSEPRISNGNVIVGPLAATEHTARFGTSGCPHQTVPREERVWSGWILDIPSSVPFVAEPRRCASCRYSAVSEIDDKDYFPVLAQDVLRAFPHAVVVDCPRQKRQFMSRRYLFEIALQFYASLNCKEVRRQLMAIAVTQALSADMVWRAYATPKSQALRWIVMKVFGKTMQGMVGSLQAKLFVYNGQGLRHDGNMGIANRVALRNVQEGARRRLSKKKHLLGRRKRCGRVVLAVTGVDGCLLAPPVIAKTESNNEIVAALTPLTRKGNAVRREVLGEESLALGCSIVGDPQHDVINLSKLLHGRAADKEDLLRDHQELLHRLSGPEAPNKKDFAVPQADLSAPANELLTSACVEPLPAFTQTAARLKCAHAEVKDFLAQPRVQESRAWLDPFRAYPPRGTLARIARRVGATLHPSSEACGWRSEKEFRREARRIRRWYRGGRKTMRRSVGLPRTDGSPHYVRGLKTAWTKKVGLHYKRFFGRIRQEGLWAWRQVSRALRLANISQQSGTVSVERVWSYYKAALPVGNRIMAKDYFDLLSGLLFVRYCLTHAKANRLPPWLERDSLMATKLDAVIAYARDGATPTADRNMDEELLANKEKSADIAAQGPLEMEASSDEESSDAASNPGGATTVYESTAQGSDFEDPELGNLSVEDEQWLAACPKKTARQKTRRRLAATAAELESASRSRRSRNGAPVAAGACVAAVARTTRRTRPPDPASLVTNADCPVASADVAGTSVSVSYAQGVCGSVSQVGLQLASKEVNGPHIPGAGDGNSSRALRCEDRGECFGDTVVSNLFDKLGSYEQIYDTVRKRLEEIWADERTHRDLNLDPECAFSTHFPMPFFRAAETVALKNGWHLESFLLSLMNNVPFLEHRATRLTPTAGKHIQELQEVPEITSSAPPPSEVERPKKKMKKGDDAHSDDDEAKEAQDAALQAWLQKSNEMYGSDSLLHVHAGDYVHQISPGIPVILASKYATDDLKQCSMVEATLKGAEADSKITGTERIGWTCYKSLIKLYGQNEAAEWTLRPTPNGFPKRMTIAFSGERNPMDEDIVDSLSVGILQNLHDWLLARATVLSAVRSATNDFMDQFPFEDKHWSTKLAFLTTDVIRFASAIMRVSQFFEALTPAFRNVPTNRRVQFNHFEVVAAVRLWLRQVHLVRGYSRFIESLEAKLDVKEKGLAEMMSKAPPPRTKRGPVLEGIDLLMAQILDHPCTAGGVDFSSSMLRTKLKDRYRDESKLANKIAESGGNPEAGRQRSCRAWG</sequence>
<evidence type="ECO:0000256" key="1">
    <source>
        <dbReference type="SAM" id="MobiDB-lite"/>
    </source>
</evidence>
<evidence type="ECO:0008006" key="4">
    <source>
        <dbReference type="Google" id="ProtNLM"/>
    </source>
</evidence>
<feature type="compositionally biased region" description="Basic residues" evidence="1">
    <location>
        <begin position="877"/>
        <end position="887"/>
    </location>
</feature>
<accession>A0ABP0KV35</accession>
<feature type="compositionally biased region" description="Low complexity" evidence="1">
    <location>
        <begin position="888"/>
        <end position="897"/>
    </location>
</feature>
<protein>
    <recommendedName>
        <fullName evidence="4">RNA-directed DNA polymerase</fullName>
    </recommendedName>
</protein>
<organism evidence="2 3">
    <name type="scientific">Durusdinium trenchii</name>
    <dbReference type="NCBI Taxonomy" id="1381693"/>
    <lineage>
        <taxon>Eukaryota</taxon>
        <taxon>Sar</taxon>
        <taxon>Alveolata</taxon>
        <taxon>Dinophyceae</taxon>
        <taxon>Suessiales</taxon>
        <taxon>Symbiodiniaceae</taxon>
        <taxon>Durusdinium</taxon>
    </lineage>
</organism>
<gene>
    <name evidence="2" type="ORF">SCF082_LOCUS19331</name>
</gene>